<protein>
    <recommendedName>
        <fullName evidence="9">Mitochondrial pyruvate carrier</fullName>
    </recommendedName>
</protein>
<dbReference type="Pfam" id="PF03650">
    <property type="entry name" value="MPC"/>
    <property type="match status" value="1"/>
</dbReference>
<comment type="function">
    <text evidence="9">Mediates the uptake of pyruvate into mitochondria.</text>
</comment>
<dbReference type="Proteomes" id="UP001174909">
    <property type="component" value="Unassembled WGS sequence"/>
</dbReference>
<evidence type="ECO:0000313" key="10">
    <source>
        <dbReference type="EMBL" id="CAI8025178.1"/>
    </source>
</evidence>
<dbReference type="InterPro" id="IPR005336">
    <property type="entry name" value="MPC"/>
</dbReference>
<dbReference type="EMBL" id="CASHTH010002127">
    <property type="protein sequence ID" value="CAI8025178.1"/>
    <property type="molecule type" value="Genomic_DNA"/>
</dbReference>
<keyword evidence="4" id="KW-0812">Transmembrane</keyword>
<keyword evidence="8" id="KW-0472">Membrane</keyword>
<keyword evidence="10" id="KW-0670">Pyruvate</keyword>
<comment type="caution">
    <text evidence="10">The sequence shown here is derived from an EMBL/GenBank/DDBJ whole genome shotgun (WGS) entry which is preliminary data.</text>
</comment>
<accession>A0AA35WKU8</accession>
<keyword evidence="5 9" id="KW-0999">Mitochondrion inner membrane</keyword>
<evidence type="ECO:0000256" key="4">
    <source>
        <dbReference type="ARBA" id="ARBA00022692"/>
    </source>
</evidence>
<name>A0AA35WKU8_GEOBA</name>
<dbReference type="AlphaFoldDB" id="A0AA35WKU8"/>
<keyword evidence="11" id="KW-1185">Reference proteome</keyword>
<dbReference type="GO" id="GO:0006850">
    <property type="term" value="P:pyruvate import into mitochondria"/>
    <property type="evidence" value="ECO:0007669"/>
    <property type="project" value="InterPro"/>
</dbReference>
<evidence type="ECO:0000256" key="2">
    <source>
        <dbReference type="ARBA" id="ARBA00006416"/>
    </source>
</evidence>
<evidence type="ECO:0000313" key="11">
    <source>
        <dbReference type="Proteomes" id="UP001174909"/>
    </source>
</evidence>
<organism evidence="10 11">
    <name type="scientific">Geodia barretti</name>
    <name type="common">Barrett's horny sponge</name>
    <dbReference type="NCBI Taxonomy" id="519541"/>
    <lineage>
        <taxon>Eukaryota</taxon>
        <taxon>Metazoa</taxon>
        <taxon>Porifera</taxon>
        <taxon>Demospongiae</taxon>
        <taxon>Heteroscleromorpha</taxon>
        <taxon>Tetractinellida</taxon>
        <taxon>Astrophorina</taxon>
        <taxon>Geodiidae</taxon>
        <taxon>Geodia</taxon>
    </lineage>
</organism>
<evidence type="ECO:0000256" key="6">
    <source>
        <dbReference type="ARBA" id="ARBA00022989"/>
    </source>
</evidence>
<proteinExistence type="inferred from homology"/>
<evidence type="ECO:0000256" key="3">
    <source>
        <dbReference type="ARBA" id="ARBA00022448"/>
    </source>
</evidence>
<keyword evidence="3 9" id="KW-0813">Transport</keyword>
<evidence type="ECO:0000256" key="5">
    <source>
        <dbReference type="ARBA" id="ARBA00022792"/>
    </source>
</evidence>
<evidence type="ECO:0000256" key="9">
    <source>
        <dbReference type="RuleBase" id="RU363100"/>
    </source>
</evidence>
<comment type="similarity">
    <text evidence="2 9">Belongs to the mitochondrial pyruvate carrier (MPC) (TC 2.A.105) family.</text>
</comment>
<gene>
    <name evidence="10" type="ORF">GBAR_LOCUS14568</name>
</gene>
<evidence type="ECO:0000256" key="8">
    <source>
        <dbReference type="ARBA" id="ARBA00023136"/>
    </source>
</evidence>
<sequence length="102" mass="11303">MAAVARSVSRVWGRFEQRLPKTARNFLNHAAGPKTIFFWAPTFKWGLVVAGLADVTRPAEKLSLQQSGALAATDTGTAIRVNRHLHRHSPRRPSVSVCCIHF</sequence>
<keyword evidence="6" id="KW-1133">Transmembrane helix</keyword>
<evidence type="ECO:0000256" key="1">
    <source>
        <dbReference type="ARBA" id="ARBA00004448"/>
    </source>
</evidence>
<keyword evidence="7 9" id="KW-0496">Mitochondrion</keyword>
<dbReference type="GO" id="GO:0005743">
    <property type="term" value="C:mitochondrial inner membrane"/>
    <property type="evidence" value="ECO:0007669"/>
    <property type="project" value="UniProtKB-SubCell"/>
</dbReference>
<reference evidence="10" key="1">
    <citation type="submission" date="2023-03" db="EMBL/GenBank/DDBJ databases">
        <authorList>
            <person name="Steffen K."/>
            <person name="Cardenas P."/>
        </authorList>
    </citation>
    <scope>NUCLEOTIDE SEQUENCE</scope>
</reference>
<evidence type="ECO:0000256" key="7">
    <source>
        <dbReference type="ARBA" id="ARBA00023128"/>
    </source>
</evidence>
<comment type="subcellular location">
    <subcellularLocation>
        <location evidence="1 9">Mitochondrion inner membrane</location>
        <topology evidence="1 9">Multi-pass membrane protein</topology>
    </subcellularLocation>
</comment>